<evidence type="ECO:0000313" key="4">
    <source>
        <dbReference type="EMBL" id="MBN0987551.1"/>
    </source>
</evidence>
<reference evidence="4 5" key="1">
    <citation type="submission" date="2021-02" db="EMBL/GenBank/DDBJ databases">
        <title>A novel species of genus Amphritea isolated from a fishpond in China.</title>
        <authorList>
            <person name="Lu H."/>
        </authorList>
    </citation>
    <scope>NUCLEOTIDE SEQUENCE [LARGE SCALE GENOMIC DNA]</scope>
    <source>
        <strain evidence="4 5">RP18W</strain>
    </source>
</reference>
<dbReference type="RefSeq" id="WP_205213458.1">
    <property type="nucleotide sequence ID" value="NZ_JAFFZP010000011.1"/>
</dbReference>
<protein>
    <submittedName>
        <fullName evidence="4">General secretion pathway protein GspB</fullName>
    </submittedName>
</protein>
<keyword evidence="2" id="KW-0472">Membrane</keyword>
<organism evidence="4 5">
    <name type="scientific">Amphritea pacifica</name>
    <dbReference type="NCBI Taxonomy" id="2811233"/>
    <lineage>
        <taxon>Bacteria</taxon>
        <taxon>Pseudomonadati</taxon>
        <taxon>Pseudomonadota</taxon>
        <taxon>Gammaproteobacteria</taxon>
        <taxon>Oceanospirillales</taxon>
        <taxon>Oceanospirillaceae</taxon>
        <taxon>Amphritea</taxon>
    </lineage>
</organism>
<feature type="region of interest" description="Disordered" evidence="1">
    <location>
        <begin position="69"/>
        <end position="149"/>
    </location>
</feature>
<comment type="caution">
    <text evidence="4">The sequence shown here is derived from an EMBL/GenBank/DDBJ whole genome shotgun (WGS) entry which is preliminary data.</text>
</comment>
<feature type="transmembrane region" description="Helical" evidence="2">
    <location>
        <begin position="40"/>
        <end position="57"/>
    </location>
</feature>
<feature type="compositionally biased region" description="Low complexity" evidence="1">
    <location>
        <begin position="79"/>
        <end position="94"/>
    </location>
</feature>
<keyword evidence="2" id="KW-0812">Transmembrane</keyword>
<evidence type="ECO:0000313" key="5">
    <source>
        <dbReference type="Proteomes" id="UP000760472"/>
    </source>
</evidence>
<dbReference type="Pfam" id="PF16537">
    <property type="entry name" value="T2SSB"/>
    <property type="match status" value="1"/>
</dbReference>
<accession>A0ABS2W7F0</accession>
<evidence type="ECO:0000256" key="2">
    <source>
        <dbReference type="SAM" id="Phobius"/>
    </source>
</evidence>
<sequence length="313" mass="33683">MSYILDALKKSDQERQSQPLIDIAPPHSSPTAPSPKRKKWLWLVPALLLANIIVLIWPDTAPPISVAAVSGSTAQPDSPTAGTATPPAVPAVTGSDSQSESRIAATQPQPISQAQLSDINARPAYHRDPFAPLPGHNAPSPEETAADTVADSTLTKPVVPLPDVEQLNRSLLNQALIEQLAPLREAQPSETPTDAAQALQRAATNQLEITAVASHNSTAEPDSSEPDSSAQQTLMENSSVPLLSELDAETQNAIPDLKVSVHIYAQTPEQRMARVNGKMIREGQRLTDELRLEEIRPESLVFSFQGNPFLLLR</sequence>
<keyword evidence="5" id="KW-1185">Reference proteome</keyword>
<keyword evidence="2" id="KW-1133">Transmembrane helix</keyword>
<name>A0ABS2W7F0_9GAMM</name>
<evidence type="ECO:0000259" key="3">
    <source>
        <dbReference type="Pfam" id="PF16537"/>
    </source>
</evidence>
<feature type="compositionally biased region" description="Polar residues" evidence="1">
    <location>
        <begin position="95"/>
        <end position="118"/>
    </location>
</feature>
<proteinExistence type="predicted"/>
<feature type="region of interest" description="Disordered" evidence="1">
    <location>
        <begin position="11"/>
        <end position="36"/>
    </location>
</feature>
<dbReference type="InterPro" id="IPR032389">
    <property type="entry name" value="GspB_C"/>
</dbReference>
<feature type="domain" description="Type II secretion system protein GspB C-terminal" evidence="3">
    <location>
        <begin position="254"/>
        <end position="310"/>
    </location>
</feature>
<dbReference type="EMBL" id="JAFFZP010000011">
    <property type="protein sequence ID" value="MBN0987551.1"/>
    <property type="molecule type" value="Genomic_DNA"/>
</dbReference>
<feature type="region of interest" description="Disordered" evidence="1">
    <location>
        <begin position="214"/>
        <end position="234"/>
    </location>
</feature>
<gene>
    <name evidence="4" type="ORF">JW498_09270</name>
</gene>
<evidence type="ECO:0000256" key="1">
    <source>
        <dbReference type="SAM" id="MobiDB-lite"/>
    </source>
</evidence>
<dbReference type="Proteomes" id="UP000760472">
    <property type="component" value="Unassembled WGS sequence"/>
</dbReference>